<evidence type="ECO:0000256" key="1">
    <source>
        <dbReference type="ARBA" id="ARBA00022723"/>
    </source>
</evidence>
<dbReference type="InterPro" id="IPR036724">
    <property type="entry name" value="Cobalamin-bd_sf"/>
</dbReference>
<dbReference type="EMBL" id="JBHSJB010000027">
    <property type="protein sequence ID" value="MFC5057191.1"/>
    <property type="molecule type" value="Genomic_DNA"/>
</dbReference>
<evidence type="ECO:0000313" key="5">
    <source>
        <dbReference type="Proteomes" id="UP001595833"/>
    </source>
</evidence>
<feature type="domain" description="B12-binding" evidence="3">
    <location>
        <begin position="97"/>
        <end position="222"/>
    </location>
</feature>
<dbReference type="Pfam" id="PF02310">
    <property type="entry name" value="B12-binding"/>
    <property type="match status" value="1"/>
</dbReference>
<protein>
    <submittedName>
        <fullName evidence="4">B12-binding domain-containing protein</fullName>
    </submittedName>
</protein>
<dbReference type="PANTHER" id="PTHR45833">
    <property type="entry name" value="METHIONINE SYNTHASE"/>
    <property type="match status" value="1"/>
</dbReference>
<dbReference type="InterPro" id="IPR003759">
    <property type="entry name" value="Cbl-bd_cap"/>
</dbReference>
<dbReference type="InterPro" id="IPR006158">
    <property type="entry name" value="Cobalamin-bd"/>
</dbReference>
<keyword evidence="1" id="KW-0479">Metal-binding</keyword>
<dbReference type="SUPFAM" id="SSF52242">
    <property type="entry name" value="Cobalamin (vitamin B12)-binding domain"/>
    <property type="match status" value="1"/>
</dbReference>
<proteinExistence type="predicted"/>
<gene>
    <name evidence="4" type="ORF">ACFPFM_26020</name>
</gene>
<evidence type="ECO:0000256" key="2">
    <source>
        <dbReference type="ARBA" id="ARBA00023285"/>
    </source>
</evidence>
<evidence type="ECO:0000313" key="4">
    <source>
        <dbReference type="EMBL" id="MFC5057191.1"/>
    </source>
</evidence>
<dbReference type="Gene3D" id="1.10.1240.10">
    <property type="entry name" value="Methionine synthase domain"/>
    <property type="match status" value="1"/>
</dbReference>
<name>A0ABV9Y988_9PSEU</name>
<keyword evidence="2" id="KW-0170">Cobalt</keyword>
<dbReference type="Pfam" id="PF02607">
    <property type="entry name" value="B12-binding_2"/>
    <property type="match status" value="1"/>
</dbReference>
<dbReference type="PANTHER" id="PTHR45833:SF1">
    <property type="entry name" value="METHIONINE SYNTHASE"/>
    <property type="match status" value="1"/>
</dbReference>
<keyword evidence="5" id="KW-1185">Reference proteome</keyword>
<comment type="caution">
    <text evidence="4">The sequence shown here is derived from an EMBL/GenBank/DDBJ whole genome shotgun (WGS) entry which is preliminary data.</text>
</comment>
<organism evidence="4 5">
    <name type="scientific">Saccharothrix xinjiangensis</name>
    <dbReference type="NCBI Taxonomy" id="204798"/>
    <lineage>
        <taxon>Bacteria</taxon>
        <taxon>Bacillati</taxon>
        <taxon>Actinomycetota</taxon>
        <taxon>Actinomycetes</taxon>
        <taxon>Pseudonocardiales</taxon>
        <taxon>Pseudonocardiaceae</taxon>
        <taxon>Saccharothrix</taxon>
    </lineage>
</organism>
<accession>A0ABV9Y988</accession>
<dbReference type="Gene3D" id="3.40.50.280">
    <property type="entry name" value="Cobalamin-binding domain"/>
    <property type="match status" value="1"/>
</dbReference>
<dbReference type="PROSITE" id="PS51332">
    <property type="entry name" value="B12_BINDING"/>
    <property type="match status" value="1"/>
</dbReference>
<evidence type="ECO:0000259" key="3">
    <source>
        <dbReference type="PROSITE" id="PS51332"/>
    </source>
</evidence>
<dbReference type="InterPro" id="IPR050554">
    <property type="entry name" value="Met_Synthase/Corrinoid"/>
</dbReference>
<dbReference type="InterPro" id="IPR036594">
    <property type="entry name" value="Meth_synthase_dom"/>
</dbReference>
<reference evidence="5" key="1">
    <citation type="journal article" date="2019" name="Int. J. Syst. Evol. Microbiol.">
        <title>The Global Catalogue of Microorganisms (GCM) 10K type strain sequencing project: providing services to taxonomists for standard genome sequencing and annotation.</title>
        <authorList>
            <consortium name="The Broad Institute Genomics Platform"/>
            <consortium name="The Broad Institute Genome Sequencing Center for Infectious Disease"/>
            <person name="Wu L."/>
            <person name="Ma J."/>
        </authorList>
    </citation>
    <scope>NUCLEOTIDE SEQUENCE [LARGE SCALE GENOMIC DNA]</scope>
    <source>
        <strain evidence="5">KCTC 12848</strain>
    </source>
</reference>
<dbReference type="Proteomes" id="UP001595833">
    <property type="component" value="Unassembled WGS sequence"/>
</dbReference>
<dbReference type="RefSeq" id="WP_344043948.1">
    <property type="nucleotide sequence ID" value="NZ_BAAAKE010000054.1"/>
</dbReference>
<sequence>MTDTVRMTDVLAAGRAELMTALAEADEHAALDQVLGLLDAGVPAEGVLLEVVAAAQAEIGRLWQADRWGVAQEHAATAVVEHVIAALGARVTTATTRGHVVVACLEGERHAVPPRIVAEVLRGRGWQVTFLGAGVPIAHLVPYLREKVPDAVALSCTLARDLPRADQAVAACRDTGTPVLVGGRGFGEDGRWARALGVDTWAPDAAAAADLLDRPGWRRAARPAPPRPVAPAYTALLTRRAELVDAAVAALDERFPPARDDERQPDEVREEVGELVDFLGASVYVDDPELFGGFVSWTAAAPAARRLPPAGTRVVIEVLARALRADPPGVLRHLDCGRQVLATR</sequence>